<dbReference type="Proteomes" id="UP000292052">
    <property type="component" value="Unassembled WGS sequence"/>
</dbReference>
<evidence type="ECO:0000313" key="1">
    <source>
        <dbReference type="EMBL" id="RZC39425.1"/>
    </source>
</evidence>
<reference evidence="1 2" key="1">
    <citation type="submission" date="2017-03" db="EMBL/GenBank/DDBJ databases">
        <title>Genome of the blue death feigning beetle - Asbolus verrucosus.</title>
        <authorList>
            <person name="Rider S.D."/>
        </authorList>
    </citation>
    <scope>NUCLEOTIDE SEQUENCE [LARGE SCALE GENOMIC DNA]</scope>
    <source>
        <strain evidence="1">Butters</strain>
        <tissue evidence="1">Head and leg muscle</tissue>
    </source>
</reference>
<proteinExistence type="predicted"/>
<accession>A0A482W3A5</accession>
<dbReference type="EMBL" id="QDEB01034662">
    <property type="protein sequence ID" value="RZC39425.1"/>
    <property type="molecule type" value="Genomic_DNA"/>
</dbReference>
<dbReference type="PANTHER" id="PTHR34924:SF1">
    <property type="entry name" value="PROTEIN FAM166C"/>
    <property type="match status" value="1"/>
</dbReference>
<dbReference type="AlphaFoldDB" id="A0A482W3A5"/>
<name>A0A482W3A5_ASBVE</name>
<organism evidence="1 2">
    <name type="scientific">Asbolus verrucosus</name>
    <name type="common">Desert ironclad beetle</name>
    <dbReference type="NCBI Taxonomy" id="1661398"/>
    <lineage>
        <taxon>Eukaryota</taxon>
        <taxon>Metazoa</taxon>
        <taxon>Ecdysozoa</taxon>
        <taxon>Arthropoda</taxon>
        <taxon>Hexapoda</taxon>
        <taxon>Insecta</taxon>
        <taxon>Pterygota</taxon>
        <taxon>Neoptera</taxon>
        <taxon>Endopterygota</taxon>
        <taxon>Coleoptera</taxon>
        <taxon>Polyphaga</taxon>
        <taxon>Cucujiformia</taxon>
        <taxon>Tenebrionidae</taxon>
        <taxon>Pimeliinae</taxon>
        <taxon>Asbolus</taxon>
    </lineage>
</organism>
<keyword evidence="2" id="KW-1185">Reference proteome</keyword>
<dbReference type="InterPro" id="IPR052329">
    <property type="entry name" value="CIMIP2C"/>
</dbReference>
<gene>
    <name evidence="1" type="ORF">BDFB_004687</name>
</gene>
<protein>
    <submittedName>
        <fullName evidence="1">Uncharacterized protein</fullName>
    </submittedName>
</protein>
<comment type="caution">
    <text evidence="1">The sequence shown here is derived from an EMBL/GenBank/DDBJ whole genome shotgun (WGS) entry which is preliminary data.</text>
</comment>
<evidence type="ECO:0000313" key="2">
    <source>
        <dbReference type="Proteomes" id="UP000292052"/>
    </source>
</evidence>
<sequence length="189" mass="22229">MNPTHYPPAITPGFMGVKPPPATSHKGPNYGMEYFQNYRNEYLSRMESLPYSWGDIHIEYTPLADIALLNKTNNLEKFIRMPQSQFSMLDVGRQQEIDDFYMACQLHRDQYKDQMGRLHPLDYFKTTDYNFQCAPDPTSKYLKSPQFYVKYKSPQVLPLTLERSYRSPLLPERALTGRYNPCSDITYKR</sequence>
<dbReference type="PANTHER" id="PTHR34924">
    <property type="entry name" value="UPF0573 PROTEIN C2ORF70"/>
    <property type="match status" value="1"/>
</dbReference>
<dbReference type="OrthoDB" id="8181742at2759"/>